<accession>A0A8R1IEV1</accession>
<sequence>MCQCELGFFSDLHVVGNFFREEEVGIVVTTFEEVGGDFVTFGNERIAARTSPGRNGVGISILMGVAITEGPLLILKSSE</sequence>
<proteinExistence type="predicted"/>
<dbReference type="AlphaFoldDB" id="A0A8R1IEV1"/>
<evidence type="ECO:0000313" key="2">
    <source>
        <dbReference type="Proteomes" id="UP000005237"/>
    </source>
</evidence>
<dbReference type="EnsemblMetazoa" id="CJA32339.1">
    <property type="protein sequence ID" value="CJA32339.1"/>
    <property type="gene ID" value="WBGene00208186"/>
</dbReference>
<evidence type="ECO:0000313" key="1">
    <source>
        <dbReference type="EnsemblMetazoa" id="CJA32339.1"/>
    </source>
</evidence>
<protein>
    <submittedName>
        <fullName evidence="1">Uncharacterized protein</fullName>
    </submittedName>
</protein>
<organism evidence="1 2">
    <name type="scientific">Caenorhabditis japonica</name>
    <dbReference type="NCBI Taxonomy" id="281687"/>
    <lineage>
        <taxon>Eukaryota</taxon>
        <taxon>Metazoa</taxon>
        <taxon>Ecdysozoa</taxon>
        <taxon>Nematoda</taxon>
        <taxon>Chromadorea</taxon>
        <taxon>Rhabditida</taxon>
        <taxon>Rhabditina</taxon>
        <taxon>Rhabditomorpha</taxon>
        <taxon>Rhabditoidea</taxon>
        <taxon>Rhabditidae</taxon>
        <taxon>Peloderinae</taxon>
        <taxon>Caenorhabditis</taxon>
    </lineage>
</organism>
<reference evidence="1" key="2">
    <citation type="submission" date="2022-06" db="UniProtKB">
        <authorList>
            <consortium name="EnsemblMetazoa"/>
        </authorList>
    </citation>
    <scope>IDENTIFICATION</scope>
    <source>
        <strain evidence="1">DF5081</strain>
    </source>
</reference>
<name>A0A8R1IEV1_CAEJA</name>
<dbReference type="Proteomes" id="UP000005237">
    <property type="component" value="Unassembled WGS sequence"/>
</dbReference>
<keyword evidence="2" id="KW-1185">Reference proteome</keyword>
<reference evidence="2" key="1">
    <citation type="submission" date="2010-08" db="EMBL/GenBank/DDBJ databases">
        <authorList>
            <consortium name="Caenorhabditis japonica Sequencing Consortium"/>
            <person name="Wilson R.K."/>
        </authorList>
    </citation>
    <scope>NUCLEOTIDE SEQUENCE [LARGE SCALE GENOMIC DNA]</scope>
    <source>
        <strain evidence="2">DF5081</strain>
    </source>
</reference>